<reference evidence="1" key="1">
    <citation type="submission" date="2013-02" db="EMBL/GenBank/DDBJ databases">
        <title>Immune-Related transcriptome of Coptotermes formosanus Shiraki workers: the defense mechanism.</title>
        <authorList>
            <person name="Hussain A."/>
            <person name="Li Y.F."/>
            <person name="Wen S.Y."/>
        </authorList>
    </citation>
    <scope>NUCLEOTIDE SEQUENCE</scope>
</reference>
<protein>
    <submittedName>
        <fullName evidence="1">Uncharacterized protein</fullName>
    </submittedName>
</protein>
<organism evidence="1">
    <name type="scientific">Coptotermes formosanus</name>
    <name type="common">Formosan subterranean termite</name>
    <dbReference type="NCBI Taxonomy" id="36987"/>
    <lineage>
        <taxon>Eukaryota</taxon>
        <taxon>Metazoa</taxon>
        <taxon>Ecdysozoa</taxon>
        <taxon>Arthropoda</taxon>
        <taxon>Hexapoda</taxon>
        <taxon>Insecta</taxon>
        <taxon>Pterygota</taxon>
        <taxon>Neoptera</taxon>
        <taxon>Polyneoptera</taxon>
        <taxon>Dictyoptera</taxon>
        <taxon>Blattodea</taxon>
        <taxon>Blattoidea</taxon>
        <taxon>Termitoidae</taxon>
        <taxon>Rhinotermitidae</taxon>
        <taxon>Coptotermes</taxon>
    </lineage>
</organism>
<accession>R4UVB8</accession>
<name>R4UVB8_COPFO</name>
<sequence>MEEQASNISCMENFYFISFLHPKAHFFLHRFCKISAIVTNVPQMPTVKTTELCINVTTVLHRIFQSCLK</sequence>
<proteinExistence type="evidence at transcript level"/>
<dbReference type="EMBL" id="KC632377">
    <property type="protein sequence ID" value="AGM32191.1"/>
    <property type="molecule type" value="mRNA"/>
</dbReference>
<evidence type="ECO:0000313" key="1">
    <source>
        <dbReference type="EMBL" id="AGM32191.1"/>
    </source>
</evidence>
<dbReference type="AlphaFoldDB" id="R4UVB8"/>